<dbReference type="PANTHER" id="PTHR31836:SF28">
    <property type="entry name" value="SRCR DOMAIN-CONTAINING PROTEIN-RELATED"/>
    <property type="match status" value="1"/>
</dbReference>
<proteinExistence type="predicted"/>
<keyword evidence="5" id="KW-1185">Reference proteome</keyword>
<feature type="signal peptide" evidence="2">
    <location>
        <begin position="1"/>
        <end position="19"/>
    </location>
</feature>
<dbReference type="PANTHER" id="PTHR31836">
    <property type="match status" value="1"/>
</dbReference>
<reference evidence="4" key="1">
    <citation type="journal article" date="2023" name="Mol. Phylogenet. Evol.">
        <title>Genome-scale phylogeny and comparative genomics of the fungal order Sordariales.</title>
        <authorList>
            <person name="Hensen N."/>
            <person name="Bonometti L."/>
            <person name="Westerberg I."/>
            <person name="Brannstrom I.O."/>
            <person name="Guillou S."/>
            <person name="Cros-Aarteil S."/>
            <person name="Calhoun S."/>
            <person name="Haridas S."/>
            <person name="Kuo A."/>
            <person name="Mondo S."/>
            <person name="Pangilinan J."/>
            <person name="Riley R."/>
            <person name="LaButti K."/>
            <person name="Andreopoulos B."/>
            <person name="Lipzen A."/>
            <person name="Chen C."/>
            <person name="Yan M."/>
            <person name="Daum C."/>
            <person name="Ng V."/>
            <person name="Clum A."/>
            <person name="Steindorff A."/>
            <person name="Ohm R.A."/>
            <person name="Martin F."/>
            <person name="Silar P."/>
            <person name="Natvig D.O."/>
            <person name="Lalanne C."/>
            <person name="Gautier V."/>
            <person name="Ament-Velasquez S.L."/>
            <person name="Kruys A."/>
            <person name="Hutchinson M.I."/>
            <person name="Powell A.J."/>
            <person name="Barry K."/>
            <person name="Miller A.N."/>
            <person name="Grigoriev I.V."/>
            <person name="Debuchy R."/>
            <person name="Gladieux P."/>
            <person name="Hiltunen Thoren M."/>
            <person name="Johannesson H."/>
        </authorList>
    </citation>
    <scope>NUCLEOTIDE SEQUENCE</scope>
    <source>
        <strain evidence="4">PSN324</strain>
    </source>
</reference>
<feature type="chain" id="PRO_5043945127" evidence="2">
    <location>
        <begin position="20"/>
        <end position="140"/>
    </location>
</feature>
<dbReference type="InterPro" id="IPR009009">
    <property type="entry name" value="RlpA-like_DPBB"/>
</dbReference>
<accession>A0AAV9HHS6</accession>
<comment type="caution">
    <text evidence="4">The sequence shown here is derived from an EMBL/GenBank/DDBJ whole genome shotgun (WGS) entry which is preliminary data.</text>
</comment>
<sequence>MISLQTLLVLLSLAFLITAAPTDIQSLDARSPGEITARATGQFTWYYTGLGACGKVNSDGQLVAALNRATFDPKTPNGNPNRNTLCGRKIRLSYQGKSVDVTVVDRCAGCGPNDVDLSPAAFKRFAPLVKGRITGSWRWI</sequence>
<reference evidence="4" key="2">
    <citation type="submission" date="2023-06" db="EMBL/GenBank/DDBJ databases">
        <authorList>
            <consortium name="Lawrence Berkeley National Laboratory"/>
            <person name="Mondo S.J."/>
            <person name="Hensen N."/>
            <person name="Bonometti L."/>
            <person name="Westerberg I."/>
            <person name="Brannstrom I.O."/>
            <person name="Guillou S."/>
            <person name="Cros-Aarteil S."/>
            <person name="Calhoun S."/>
            <person name="Haridas S."/>
            <person name="Kuo A."/>
            <person name="Pangilinan J."/>
            <person name="Riley R."/>
            <person name="Labutti K."/>
            <person name="Andreopoulos B."/>
            <person name="Lipzen A."/>
            <person name="Chen C."/>
            <person name="Yanf M."/>
            <person name="Daum C."/>
            <person name="Ng V."/>
            <person name="Clum A."/>
            <person name="Steindorff A."/>
            <person name="Ohm R."/>
            <person name="Martin F."/>
            <person name="Silar P."/>
            <person name="Natvig D."/>
            <person name="Lalanne C."/>
            <person name="Gautier V."/>
            <person name="Ament-Velasquez S.L."/>
            <person name="Kruys A."/>
            <person name="Hutchinson M.I."/>
            <person name="Powell A.J."/>
            <person name="Barry K."/>
            <person name="Miller A.N."/>
            <person name="Grigoriev I.V."/>
            <person name="Debuchy R."/>
            <person name="Gladieux P."/>
            <person name="Thoren M.H."/>
            <person name="Johannesson H."/>
        </authorList>
    </citation>
    <scope>NUCLEOTIDE SEQUENCE</scope>
    <source>
        <strain evidence="4">PSN324</strain>
    </source>
</reference>
<dbReference type="AlphaFoldDB" id="A0AAV9HHS6"/>
<evidence type="ECO:0000313" key="4">
    <source>
        <dbReference type="EMBL" id="KAK4460397.1"/>
    </source>
</evidence>
<evidence type="ECO:0000259" key="3">
    <source>
        <dbReference type="Pfam" id="PF03330"/>
    </source>
</evidence>
<organism evidence="4 5">
    <name type="scientific">Cladorrhinum samala</name>
    <dbReference type="NCBI Taxonomy" id="585594"/>
    <lineage>
        <taxon>Eukaryota</taxon>
        <taxon>Fungi</taxon>
        <taxon>Dikarya</taxon>
        <taxon>Ascomycota</taxon>
        <taxon>Pezizomycotina</taxon>
        <taxon>Sordariomycetes</taxon>
        <taxon>Sordariomycetidae</taxon>
        <taxon>Sordariales</taxon>
        <taxon>Podosporaceae</taxon>
        <taxon>Cladorrhinum</taxon>
    </lineage>
</organism>
<dbReference type="InterPro" id="IPR051477">
    <property type="entry name" value="Expansin_CellWall"/>
</dbReference>
<feature type="domain" description="RlpA-like protein double-psi beta-barrel" evidence="3">
    <location>
        <begin position="40"/>
        <end position="133"/>
    </location>
</feature>
<dbReference type="InterPro" id="IPR036908">
    <property type="entry name" value="RlpA-like_sf"/>
</dbReference>
<dbReference type="SUPFAM" id="SSF50685">
    <property type="entry name" value="Barwin-like endoglucanases"/>
    <property type="match status" value="1"/>
</dbReference>
<evidence type="ECO:0000256" key="2">
    <source>
        <dbReference type="SAM" id="SignalP"/>
    </source>
</evidence>
<name>A0AAV9HHS6_9PEZI</name>
<protein>
    <submittedName>
        <fullName evidence="4">RlpA-like double-psi beta-barrel-protein domain-containing protein-containing protein</fullName>
    </submittedName>
</protein>
<dbReference type="CDD" id="cd22191">
    <property type="entry name" value="DPBB_RlpA_EXP_N-like"/>
    <property type="match status" value="1"/>
</dbReference>
<keyword evidence="1 2" id="KW-0732">Signal</keyword>
<gene>
    <name evidence="4" type="ORF">QBC42DRAFT_348059</name>
</gene>
<evidence type="ECO:0000256" key="1">
    <source>
        <dbReference type="ARBA" id="ARBA00022729"/>
    </source>
</evidence>
<dbReference type="EMBL" id="MU865013">
    <property type="protein sequence ID" value="KAK4460397.1"/>
    <property type="molecule type" value="Genomic_DNA"/>
</dbReference>
<evidence type="ECO:0000313" key="5">
    <source>
        <dbReference type="Proteomes" id="UP001321749"/>
    </source>
</evidence>
<dbReference type="Pfam" id="PF03330">
    <property type="entry name" value="DPBB_1"/>
    <property type="match status" value="1"/>
</dbReference>
<dbReference type="Proteomes" id="UP001321749">
    <property type="component" value="Unassembled WGS sequence"/>
</dbReference>
<dbReference type="Gene3D" id="2.40.40.10">
    <property type="entry name" value="RlpA-like domain"/>
    <property type="match status" value="1"/>
</dbReference>